<evidence type="ECO:0000313" key="3">
    <source>
        <dbReference type="Proteomes" id="UP000186868"/>
    </source>
</evidence>
<evidence type="ECO:0000256" key="1">
    <source>
        <dbReference type="SAM" id="SignalP"/>
    </source>
</evidence>
<evidence type="ECO:0000313" key="2">
    <source>
        <dbReference type="EMBL" id="OKH21599.1"/>
    </source>
</evidence>
<accession>A0A1U7HDF3</accession>
<dbReference type="EMBL" id="MRCB01000019">
    <property type="protein sequence ID" value="OKH21599.1"/>
    <property type="molecule type" value="Genomic_DNA"/>
</dbReference>
<dbReference type="Proteomes" id="UP000186868">
    <property type="component" value="Unassembled WGS sequence"/>
</dbReference>
<dbReference type="OrthoDB" id="509728at2"/>
<dbReference type="AlphaFoldDB" id="A0A1U7HDF3"/>
<organism evidence="2 3">
    <name type="scientific">Hydrococcus rivularis NIES-593</name>
    <dbReference type="NCBI Taxonomy" id="1921803"/>
    <lineage>
        <taxon>Bacteria</taxon>
        <taxon>Bacillati</taxon>
        <taxon>Cyanobacteriota</taxon>
        <taxon>Cyanophyceae</taxon>
        <taxon>Pleurocapsales</taxon>
        <taxon>Hydrococcaceae</taxon>
        <taxon>Hydrococcus</taxon>
    </lineage>
</organism>
<feature type="signal peptide" evidence="1">
    <location>
        <begin position="1"/>
        <end position="21"/>
    </location>
</feature>
<proteinExistence type="predicted"/>
<name>A0A1U7HDF3_9CYAN</name>
<keyword evidence="1" id="KW-0732">Signal</keyword>
<dbReference type="STRING" id="1921803.NIES593_15395"/>
<keyword evidence="3" id="KW-1185">Reference proteome</keyword>
<sequence>MRSRFIILTILTSLLCQTVWAQNSPPISCEVPMDLELLEANSPLTTKNVVTDRTISQEALTVPSLWWAKEQFDPFGGRLITNWIAYPKERRIDLVVNRQLWSLLNYMDRYRFVNKFGTVARDYQYNLRVFDRQQKCLAIYSCNFNTNPNQCEIHFEPSGRTGLQVDPLNEGNF</sequence>
<reference evidence="2 3" key="1">
    <citation type="submission" date="2016-11" db="EMBL/GenBank/DDBJ databases">
        <title>Draft Genome Sequences of Nine Cyanobacterial Strains from Diverse Habitats.</title>
        <authorList>
            <person name="Zhu T."/>
            <person name="Hou S."/>
            <person name="Lu X."/>
            <person name="Hess W.R."/>
        </authorList>
    </citation>
    <scope>NUCLEOTIDE SEQUENCE [LARGE SCALE GENOMIC DNA]</scope>
    <source>
        <strain evidence="2 3">NIES-593</strain>
    </source>
</reference>
<comment type="caution">
    <text evidence="2">The sequence shown here is derived from an EMBL/GenBank/DDBJ whole genome shotgun (WGS) entry which is preliminary data.</text>
</comment>
<protein>
    <submittedName>
        <fullName evidence="2">Uncharacterized protein</fullName>
    </submittedName>
</protein>
<feature type="chain" id="PRO_5012188639" evidence="1">
    <location>
        <begin position="22"/>
        <end position="173"/>
    </location>
</feature>
<gene>
    <name evidence="2" type="ORF">NIES593_15395</name>
</gene>